<dbReference type="Pfam" id="PF05207">
    <property type="entry name" value="Zn_ribbon_CSL"/>
    <property type="match status" value="1"/>
</dbReference>
<dbReference type="InterPro" id="IPR044248">
    <property type="entry name" value="DPH3/4-like"/>
</dbReference>
<dbReference type="GO" id="GO:0017183">
    <property type="term" value="P:protein histidyl modification to diphthamide"/>
    <property type="evidence" value="ECO:0007669"/>
    <property type="project" value="InterPro"/>
</dbReference>
<dbReference type="InterPro" id="IPR001623">
    <property type="entry name" value="DnaJ_domain"/>
</dbReference>
<dbReference type="PANTHER" id="PTHR21454:SF46">
    <property type="entry name" value="DIPHTHAMIDE BIOSYNTHESIS PROTEIN 4"/>
    <property type="match status" value="1"/>
</dbReference>
<keyword evidence="10" id="KW-0539">Nucleus</keyword>
<dbReference type="GO" id="GO:0005737">
    <property type="term" value="C:cytoplasm"/>
    <property type="evidence" value="ECO:0007669"/>
    <property type="project" value="UniProtKB-SubCell"/>
</dbReference>
<evidence type="ECO:0000256" key="1">
    <source>
        <dbReference type="ARBA" id="ARBA00003474"/>
    </source>
</evidence>
<dbReference type="InterPro" id="IPR036671">
    <property type="entry name" value="DPH_MB_sf"/>
</dbReference>
<organism evidence="13 14">
    <name type="scientific">Saccharomyces pastorianus</name>
    <name type="common">Lager yeast</name>
    <name type="synonym">Saccharomyces cerevisiae x Saccharomyces eubayanus</name>
    <dbReference type="NCBI Taxonomy" id="27292"/>
    <lineage>
        <taxon>Eukaryota</taxon>
        <taxon>Fungi</taxon>
        <taxon>Dikarya</taxon>
        <taxon>Ascomycota</taxon>
        <taxon>Saccharomycotina</taxon>
        <taxon>Saccharomycetes</taxon>
        <taxon>Saccharomycetales</taxon>
        <taxon>Saccharomycetaceae</taxon>
        <taxon>Saccharomyces</taxon>
    </lineage>
</organism>
<sequence length="172" mass="20027">MSLVNSLTHYEILRIPSDATQDEIKKAYRNRLLNTHPDKLSKSIHDTVSNVTINKIQDAYKILSNIKTRREYDRLILENYKRQGFHNCGDGLDEFSLDDFSFDEDKLEFMMNCPRCQFVGGFHFSESLLDECIDNVDAMERSHSGYQLLTQCSACSLWLKVNFDIEEEQEGQ</sequence>
<dbReference type="InterPro" id="IPR007872">
    <property type="entry name" value="DPH_MB_dom"/>
</dbReference>
<reference evidence="13 14" key="1">
    <citation type="journal article" date="2019" name="BMC Genomics">
        <title>Chromosome level assembly and comparative genome analysis confirm lager-brewing yeasts originated from a single hybridization.</title>
        <authorList>
            <person name="Salazar A.N."/>
            <person name="Gorter de Vries A.R."/>
            <person name="van den Broek M."/>
            <person name="Brouwers N."/>
            <person name="de la Torre Cortes P."/>
            <person name="Kuijpers N.G.A."/>
            <person name="Daran J.G."/>
            <person name="Abeel T."/>
        </authorList>
    </citation>
    <scope>NUCLEOTIDE SEQUENCE [LARGE SCALE GENOMIC DNA]</scope>
    <source>
        <strain evidence="13 14">CBS 1483</strain>
    </source>
</reference>
<protein>
    <recommendedName>
        <fullName evidence="5">Diphthamide biosynthesis protein 4</fullName>
    </recommendedName>
</protein>
<keyword evidence="7" id="KW-0479">Metal-binding</keyword>
<dbReference type="PROSITE" id="PS51074">
    <property type="entry name" value="DPH_MB"/>
    <property type="match status" value="1"/>
</dbReference>
<dbReference type="SUPFAM" id="SSF46565">
    <property type="entry name" value="Chaperone J-domain"/>
    <property type="match status" value="1"/>
</dbReference>
<dbReference type="Proteomes" id="UP000501346">
    <property type="component" value="Chromosome SeX-ScX"/>
</dbReference>
<comment type="function">
    <text evidence="1">Required for the first step of diphthamide biosynthesis, the transfer of 3-amino-3-carboxypropyl from S-adenosyl-L-methionine to a histidine residue. Diphthamide is a post-translational modification of histidine which occurs in elongation factor 2.</text>
</comment>
<evidence type="ECO:0000256" key="2">
    <source>
        <dbReference type="ARBA" id="ARBA00004123"/>
    </source>
</evidence>
<dbReference type="InterPro" id="IPR036869">
    <property type="entry name" value="J_dom_sf"/>
</dbReference>
<evidence type="ECO:0000256" key="6">
    <source>
        <dbReference type="ARBA" id="ARBA00022490"/>
    </source>
</evidence>
<feature type="domain" description="DPH-type MB" evidence="12">
    <location>
        <begin position="91"/>
        <end position="164"/>
    </location>
</feature>
<evidence type="ECO:0000256" key="3">
    <source>
        <dbReference type="ARBA" id="ARBA00004496"/>
    </source>
</evidence>
<dbReference type="PROSITE" id="PS50076">
    <property type="entry name" value="DNAJ_2"/>
    <property type="match status" value="1"/>
</dbReference>
<evidence type="ECO:0000256" key="10">
    <source>
        <dbReference type="ARBA" id="ARBA00023242"/>
    </source>
</evidence>
<dbReference type="Pfam" id="PF00226">
    <property type="entry name" value="DnaJ"/>
    <property type="match status" value="1"/>
</dbReference>
<keyword evidence="6" id="KW-0963">Cytoplasm</keyword>
<dbReference type="SUPFAM" id="SSF144217">
    <property type="entry name" value="CSL zinc finger"/>
    <property type="match status" value="1"/>
</dbReference>
<feature type="domain" description="J" evidence="11">
    <location>
        <begin position="8"/>
        <end position="76"/>
    </location>
</feature>
<evidence type="ECO:0000259" key="12">
    <source>
        <dbReference type="PROSITE" id="PS51074"/>
    </source>
</evidence>
<dbReference type="PANTHER" id="PTHR21454">
    <property type="entry name" value="DPH3 HOMOLOG-RELATED"/>
    <property type="match status" value="1"/>
</dbReference>
<evidence type="ECO:0000259" key="11">
    <source>
        <dbReference type="PROSITE" id="PS50076"/>
    </source>
</evidence>
<evidence type="ECO:0000256" key="7">
    <source>
        <dbReference type="ARBA" id="ARBA00022723"/>
    </source>
</evidence>
<dbReference type="Gene3D" id="3.10.660.10">
    <property type="entry name" value="DPH Zinc finger"/>
    <property type="match status" value="1"/>
</dbReference>
<comment type="similarity">
    <text evidence="4">Belongs to the DPH4 family.</text>
</comment>
<keyword evidence="8" id="KW-0862">Zinc</keyword>
<evidence type="ECO:0000256" key="4">
    <source>
        <dbReference type="ARBA" id="ARBA00006169"/>
    </source>
</evidence>
<dbReference type="AlphaFoldDB" id="A0A6C1EBT3"/>
<gene>
    <name evidence="13" type="primary">JJJ3_2</name>
    <name evidence="13" type="ORF">GRS66_008803</name>
</gene>
<proteinExistence type="inferred from homology"/>
<dbReference type="EMBL" id="CP049007">
    <property type="protein sequence ID" value="QID86187.1"/>
    <property type="molecule type" value="Genomic_DNA"/>
</dbReference>
<evidence type="ECO:0000256" key="8">
    <source>
        <dbReference type="ARBA" id="ARBA00022833"/>
    </source>
</evidence>
<evidence type="ECO:0000256" key="9">
    <source>
        <dbReference type="ARBA" id="ARBA00023004"/>
    </source>
</evidence>
<evidence type="ECO:0000256" key="5">
    <source>
        <dbReference type="ARBA" id="ARBA00021797"/>
    </source>
</evidence>
<name>A0A6C1EBT3_SACPS</name>
<dbReference type="OrthoDB" id="445556at2759"/>
<comment type="subcellular location">
    <subcellularLocation>
        <location evidence="3">Cytoplasm</location>
    </subcellularLocation>
    <subcellularLocation>
        <location evidence="2">Nucleus</location>
    </subcellularLocation>
</comment>
<accession>A0A6C1EBT3</accession>
<dbReference type="CDD" id="cd06257">
    <property type="entry name" value="DnaJ"/>
    <property type="match status" value="1"/>
</dbReference>
<keyword evidence="9" id="KW-0408">Iron</keyword>
<dbReference type="PRINTS" id="PR00625">
    <property type="entry name" value="JDOMAIN"/>
</dbReference>
<dbReference type="FunFam" id="3.10.660.10:FF:000007">
    <property type="entry name" value="Diphthamide biosynthesis protein 4"/>
    <property type="match status" value="1"/>
</dbReference>
<evidence type="ECO:0000313" key="13">
    <source>
        <dbReference type="EMBL" id="QID86187.1"/>
    </source>
</evidence>
<dbReference type="GO" id="GO:0005634">
    <property type="term" value="C:nucleus"/>
    <property type="evidence" value="ECO:0007669"/>
    <property type="project" value="UniProtKB-SubCell"/>
</dbReference>
<dbReference type="Gene3D" id="1.10.287.110">
    <property type="entry name" value="DnaJ domain"/>
    <property type="match status" value="1"/>
</dbReference>
<dbReference type="GO" id="GO:0046872">
    <property type="term" value="F:metal ion binding"/>
    <property type="evidence" value="ECO:0007669"/>
    <property type="project" value="UniProtKB-KW"/>
</dbReference>
<keyword evidence="14" id="KW-1185">Reference proteome</keyword>
<evidence type="ECO:0000313" key="14">
    <source>
        <dbReference type="Proteomes" id="UP000501346"/>
    </source>
</evidence>
<dbReference type="SMART" id="SM00271">
    <property type="entry name" value="DnaJ"/>
    <property type="match status" value="1"/>
</dbReference>